<accession>A0A1H0X1W8</accession>
<evidence type="ECO:0000313" key="8">
    <source>
        <dbReference type="Proteomes" id="UP000199159"/>
    </source>
</evidence>
<dbReference type="SUPFAM" id="SSF88659">
    <property type="entry name" value="Sigma3 and sigma4 domains of RNA polymerase sigma factors"/>
    <property type="match status" value="1"/>
</dbReference>
<keyword evidence="3" id="KW-0731">Sigma factor</keyword>
<dbReference type="Gene3D" id="1.10.1740.10">
    <property type="match status" value="1"/>
</dbReference>
<dbReference type="InterPro" id="IPR013325">
    <property type="entry name" value="RNA_pol_sigma_r2"/>
</dbReference>
<gene>
    <name evidence="7" type="ORF">SAMN05216565_12155</name>
</gene>
<evidence type="ECO:0000256" key="1">
    <source>
        <dbReference type="ARBA" id="ARBA00010641"/>
    </source>
</evidence>
<dbReference type="InterPro" id="IPR013324">
    <property type="entry name" value="RNA_pol_sigma_r3/r4-like"/>
</dbReference>
<evidence type="ECO:0000256" key="3">
    <source>
        <dbReference type="ARBA" id="ARBA00023082"/>
    </source>
</evidence>
<dbReference type="InterPro" id="IPR039425">
    <property type="entry name" value="RNA_pol_sigma-70-like"/>
</dbReference>
<evidence type="ECO:0000313" key="7">
    <source>
        <dbReference type="EMBL" id="SDP96466.1"/>
    </source>
</evidence>
<dbReference type="NCBIfam" id="TIGR02937">
    <property type="entry name" value="sigma70-ECF"/>
    <property type="match status" value="1"/>
</dbReference>
<dbReference type="Gene3D" id="1.10.10.10">
    <property type="entry name" value="Winged helix-like DNA-binding domain superfamily/Winged helix DNA-binding domain"/>
    <property type="match status" value="1"/>
</dbReference>
<dbReference type="EMBL" id="FNJU01000021">
    <property type="protein sequence ID" value="SDP96466.1"/>
    <property type="molecule type" value="Genomic_DNA"/>
</dbReference>
<dbReference type="RefSeq" id="WP_238457349.1">
    <property type="nucleotide sequence ID" value="NZ_FNJU01000021.1"/>
</dbReference>
<dbReference type="Proteomes" id="UP000199159">
    <property type="component" value="Unassembled WGS sequence"/>
</dbReference>
<dbReference type="Pfam" id="PF04542">
    <property type="entry name" value="Sigma70_r2"/>
    <property type="match status" value="1"/>
</dbReference>
<dbReference type="SUPFAM" id="SSF88946">
    <property type="entry name" value="Sigma2 domain of RNA polymerase sigma factors"/>
    <property type="match status" value="1"/>
</dbReference>
<dbReference type="AlphaFoldDB" id="A0A1H0X1W8"/>
<feature type="domain" description="RNA polymerase sigma factor 70 region 4 type 2" evidence="6">
    <location>
        <begin position="123"/>
        <end position="172"/>
    </location>
</feature>
<feature type="domain" description="RNA polymerase sigma-70 region 2" evidence="5">
    <location>
        <begin position="26"/>
        <end position="86"/>
    </location>
</feature>
<keyword evidence="8" id="KW-1185">Reference proteome</keyword>
<evidence type="ECO:0000259" key="5">
    <source>
        <dbReference type="Pfam" id="PF04542"/>
    </source>
</evidence>
<protein>
    <submittedName>
        <fullName evidence="7">RNA polymerase sigma-70 factor, ECF subfamily</fullName>
    </submittedName>
</protein>
<proteinExistence type="inferred from homology"/>
<keyword evidence="2" id="KW-0805">Transcription regulation</keyword>
<dbReference type="InterPro" id="IPR014284">
    <property type="entry name" value="RNA_pol_sigma-70_dom"/>
</dbReference>
<dbReference type="PANTHER" id="PTHR43133:SF60">
    <property type="entry name" value="RNA POLYMERASE SIGMA FACTOR SIGV"/>
    <property type="match status" value="1"/>
</dbReference>
<evidence type="ECO:0000259" key="6">
    <source>
        <dbReference type="Pfam" id="PF08281"/>
    </source>
</evidence>
<keyword evidence="4" id="KW-0804">Transcription</keyword>
<name>A0A1H0X1W8_9BACI</name>
<comment type="similarity">
    <text evidence="1">Belongs to the sigma-70 factor family. ECF subfamily.</text>
</comment>
<organism evidence="7 8">
    <name type="scientific">Litchfieldia salsa</name>
    <dbReference type="NCBI Taxonomy" id="930152"/>
    <lineage>
        <taxon>Bacteria</taxon>
        <taxon>Bacillati</taxon>
        <taxon>Bacillota</taxon>
        <taxon>Bacilli</taxon>
        <taxon>Bacillales</taxon>
        <taxon>Bacillaceae</taxon>
        <taxon>Litchfieldia</taxon>
    </lineage>
</organism>
<sequence>MNKANGDEMVDIEIKDEWFERIMDVYGERLTKLCFNYTKDWSISEDIVQEVFITCYREYENIDKITFFKAWIYRITINKCKDLLKSSFFKRVVMSSNLIISSRTLELSPEMSIMKSSEEEFLSTCVLALPIKYREVITLYYYEELPIEDISRILKINNNTVKTRLNRARAKLKVLMERWR</sequence>
<dbReference type="GO" id="GO:0003677">
    <property type="term" value="F:DNA binding"/>
    <property type="evidence" value="ECO:0007669"/>
    <property type="project" value="InterPro"/>
</dbReference>
<evidence type="ECO:0000256" key="4">
    <source>
        <dbReference type="ARBA" id="ARBA00023163"/>
    </source>
</evidence>
<dbReference type="STRING" id="930152.SAMN05216565_12155"/>
<dbReference type="Pfam" id="PF08281">
    <property type="entry name" value="Sigma70_r4_2"/>
    <property type="match status" value="1"/>
</dbReference>
<dbReference type="PANTHER" id="PTHR43133">
    <property type="entry name" value="RNA POLYMERASE ECF-TYPE SIGMA FACTO"/>
    <property type="match status" value="1"/>
</dbReference>
<dbReference type="InterPro" id="IPR013249">
    <property type="entry name" value="RNA_pol_sigma70_r4_t2"/>
</dbReference>
<reference evidence="8" key="1">
    <citation type="submission" date="2016-10" db="EMBL/GenBank/DDBJ databases">
        <authorList>
            <person name="Varghese N."/>
            <person name="Submissions S."/>
        </authorList>
    </citation>
    <scope>NUCLEOTIDE SEQUENCE [LARGE SCALE GENOMIC DNA]</scope>
    <source>
        <strain evidence="8">IBRC-M10078</strain>
    </source>
</reference>
<dbReference type="GO" id="GO:0006352">
    <property type="term" value="P:DNA-templated transcription initiation"/>
    <property type="evidence" value="ECO:0007669"/>
    <property type="project" value="InterPro"/>
</dbReference>
<evidence type="ECO:0000256" key="2">
    <source>
        <dbReference type="ARBA" id="ARBA00023015"/>
    </source>
</evidence>
<dbReference type="CDD" id="cd06171">
    <property type="entry name" value="Sigma70_r4"/>
    <property type="match status" value="1"/>
</dbReference>
<dbReference type="GO" id="GO:0016987">
    <property type="term" value="F:sigma factor activity"/>
    <property type="evidence" value="ECO:0007669"/>
    <property type="project" value="UniProtKB-KW"/>
</dbReference>
<dbReference type="InterPro" id="IPR007627">
    <property type="entry name" value="RNA_pol_sigma70_r2"/>
</dbReference>
<dbReference type="InterPro" id="IPR036388">
    <property type="entry name" value="WH-like_DNA-bd_sf"/>
</dbReference>